<dbReference type="InParanoid" id="A0A0C3AXS0"/>
<sequence>MQNQDGSPLVVNNYSGPVTVNHYTSKASGTKHRASAKQARRSKGHSSVKGHCISNVPKVDQPSKPVPAVPNVVISNLAECYLDAAYAPPMPGAWRD</sequence>
<feature type="region of interest" description="Disordered" evidence="1">
    <location>
        <begin position="1"/>
        <end position="66"/>
    </location>
</feature>
<dbReference type="AlphaFoldDB" id="A0A0C3AXS0"/>
<dbReference type="EMBL" id="KN833013">
    <property type="protein sequence ID" value="KIM78808.1"/>
    <property type="molecule type" value="Genomic_DNA"/>
</dbReference>
<feature type="compositionally biased region" description="Polar residues" evidence="1">
    <location>
        <begin position="1"/>
        <end position="28"/>
    </location>
</feature>
<protein>
    <submittedName>
        <fullName evidence="2">Uncharacterized protein</fullName>
    </submittedName>
</protein>
<reference evidence="2 3" key="1">
    <citation type="submission" date="2014-04" db="EMBL/GenBank/DDBJ databases">
        <authorList>
            <consortium name="DOE Joint Genome Institute"/>
            <person name="Kuo A."/>
            <person name="Tarkka M."/>
            <person name="Buscot F."/>
            <person name="Kohler A."/>
            <person name="Nagy L.G."/>
            <person name="Floudas D."/>
            <person name="Copeland A."/>
            <person name="Barry K.W."/>
            <person name="Cichocki N."/>
            <person name="Veneault-Fourrey C."/>
            <person name="LaButti K."/>
            <person name="Lindquist E.A."/>
            <person name="Lipzen A."/>
            <person name="Lundell T."/>
            <person name="Morin E."/>
            <person name="Murat C."/>
            <person name="Sun H."/>
            <person name="Tunlid A."/>
            <person name="Henrissat B."/>
            <person name="Grigoriev I.V."/>
            <person name="Hibbett D.S."/>
            <person name="Martin F."/>
            <person name="Nordberg H.P."/>
            <person name="Cantor M.N."/>
            <person name="Hua S.X."/>
        </authorList>
    </citation>
    <scope>NUCLEOTIDE SEQUENCE [LARGE SCALE GENOMIC DNA]</scope>
    <source>
        <strain evidence="2 3">F 1598</strain>
    </source>
</reference>
<name>A0A0C3AXS0_PILCF</name>
<reference evidence="3" key="2">
    <citation type="submission" date="2015-01" db="EMBL/GenBank/DDBJ databases">
        <title>Evolutionary Origins and Diversification of the Mycorrhizal Mutualists.</title>
        <authorList>
            <consortium name="DOE Joint Genome Institute"/>
            <consortium name="Mycorrhizal Genomics Consortium"/>
            <person name="Kohler A."/>
            <person name="Kuo A."/>
            <person name="Nagy L.G."/>
            <person name="Floudas D."/>
            <person name="Copeland A."/>
            <person name="Barry K.W."/>
            <person name="Cichocki N."/>
            <person name="Veneault-Fourrey C."/>
            <person name="LaButti K."/>
            <person name="Lindquist E.A."/>
            <person name="Lipzen A."/>
            <person name="Lundell T."/>
            <person name="Morin E."/>
            <person name="Murat C."/>
            <person name="Riley R."/>
            <person name="Ohm R."/>
            <person name="Sun H."/>
            <person name="Tunlid A."/>
            <person name="Henrissat B."/>
            <person name="Grigoriev I.V."/>
            <person name="Hibbett D.S."/>
            <person name="Martin F."/>
        </authorList>
    </citation>
    <scope>NUCLEOTIDE SEQUENCE [LARGE SCALE GENOMIC DNA]</scope>
    <source>
        <strain evidence="3">F 1598</strain>
    </source>
</reference>
<feature type="compositionally biased region" description="Basic residues" evidence="1">
    <location>
        <begin position="29"/>
        <end position="48"/>
    </location>
</feature>
<gene>
    <name evidence="2" type="ORF">PILCRDRAFT_823923</name>
</gene>
<organism evidence="2 3">
    <name type="scientific">Piloderma croceum (strain F 1598)</name>
    <dbReference type="NCBI Taxonomy" id="765440"/>
    <lineage>
        <taxon>Eukaryota</taxon>
        <taxon>Fungi</taxon>
        <taxon>Dikarya</taxon>
        <taxon>Basidiomycota</taxon>
        <taxon>Agaricomycotina</taxon>
        <taxon>Agaricomycetes</taxon>
        <taxon>Agaricomycetidae</taxon>
        <taxon>Atheliales</taxon>
        <taxon>Atheliaceae</taxon>
        <taxon>Piloderma</taxon>
    </lineage>
</organism>
<evidence type="ECO:0000256" key="1">
    <source>
        <dbReference type="SAM" id="MobiDB-lite"/>
    </source>
</evidence>
<evidence type="ECO:0000313" key="2">
    <source>
        <dbReference type="EMBL" id="KIM78808.1"/>
    </source>
</evidence>
<evidence type="ECO:0000313" key="3">
    <source>
        <dbReference type="Proteomes" id="UP000054166"/>
    </source>
</evidence>
<keyword evidence="3" id="KW-1185">Reference proteome</keyword>
<proteinExistence type="predicted"/>
<dbReference type="Proteomes" id="UP000054166">
    <property type="component" value="Unassembled WGS sequence"/>
</dbReference>
<accession>A0A0C3AXS0</accession>
<dbReference type="HOGENOM" id="CLU_2360486_0_0_1"/>